<protein>
    <submittedName>
        <fullName evidence="1">Uncharacterized protein</fullName>
    </submittedName>
</protein>
<organism evidence="1 2">
    <name type="scientific">Alosa alosa</name>
    <name type="common">allis shad</name>
    <dbReference type="NCBI Taxonomy" id="278164"/>
    <lineage>
        <taxon>Eukaryota</taxon>
        <taxon>Metazoa</taxon>
        <taxon>Chordata</taxon>
        <taxon>Craniata</taxon>
        <taxon>Vertebrata</taxon>
        <taxon>Euteleostomi</taxon>
        <taxon>Actinopterygii</taxon>
        <taxon>Neopterygii</taxon>
        <taxon>Teleostei</taxon>
        <taxon>Clupei</taxon>
        <taxon>Clupeiformes</taxon>
        <taxon>Clupeoidei</taxon>
        <taxon>Clupeidae</taxon>
        <taxon>Alosa</taxon>
    </lineage>
</organism>
<dbReference type="AlphaFoldDB" id="A0AAV6G5D8"/>
<dbReference type="Proteomes" id="UP000823561">
    <property type="component" value="Chromosome 14"/>
</dbReference>
<name>A0AAV6G5D8_9TELE</name>
<keyword evidence="2" id="KW-1185">Reference proteome</keyword>
<sequence>MEKPVGKDEPPDGHLPAWTHMIDGRVQQLREKCLPEEGFDAVATAEKDFTRLGERSEEAALENKVVTLAWALTSPREDLEPLPPPDSFRLELAVALAAEQSRGGAAMRWCLEDGRLAEPVQVGLFTGAL</sequence>
<comment type="caution">
    <text evidence="1">The sequence shown here is derived from an EMBL/GenBank/DDBJ whole genome shotgun (WGS) entry which is preliminary data.</text>
</comment>
<reference evidence="1" key="1">
    <citation type="submission" date="2020-10" db="EMBL/GenBank/DDBJ databases">
        <title>Chromosome-scale genome assembly of the Allis shad, Alosa alosa.</title>
        <authorList>
            <person name="Margot Z."/>
            <person name="Christophe K."/>
            <person name="Cabau C."/>
            <person name="Louis A."/>
            <person name="Berthelot C."/>
            <person name="Parey E."/>
            <person name="Roest Crollius H."/>
            <person name="Montfort J."/>
            <person name="Robinson-Rechavi M."/>
            <person name="Bucao C."/>
            <person name="Bouchez O."/>
            <person name="Gislard M."/>
            <person name="Lluch J."/>
            <person name="Milhes M."/>
            <person name="Lampietro C."/>
            <person name="Lopez Roques C."/>
            <person name="Donnadieu C."/>
            <person name="Braasch I."/>
            <person name="Desvignes T."/>
            <person name="Postlethwait J."/>
            <person name="Bobe J."/>
            <person name="Guiguen Y."/>
        </authorList>
    </citation>
    <scope>NUCLEOTIDE SEQUENCE</scope>
    <source>
        <strain evidence="1">M-15738</strain>
        <tissue evidence="1">Blood</tissue>
    </source>
</reference>
<dbReference type="EMBL" id="JADWDJ010000014">
    <property type="protein sequence ID" value="KAG5270338.1"/>
    <property type="molecule type" value="Genomic_DNA"/>
</dbReference>
<accession>A0AAV6G5D8</accession>
<proteinExistence type="predicted"/>
<evidence type="ECO:0000313" key="1">
    <source>
        <dbReference type="EMBL" id="KAG5270338.1"/>
    </source>
</evidence>
<evidence type="ECO:0000313" key="2">
    <source>
        <dbReference type="Proteomes" id="UP000823561"/>
    </source>
</evidence>
<gene>
    <name evidence="1" type="ORF">AALO_G00191520</name>
</gene>